<proteinExistence type="inferred from homology"/>
<dbReference type="RefSeq" id="WP_077078412.1">
    <property type="nucleotide sequence ID" value="NZ_FUEZ01000003.1"/>
</dbReference>
<comment type="similarity">
    <text evidence="1">Belongs to the YciI family.</text>
</comment>
<evidence type="ECO:0000259" key="2">
    <source>
        <dbReference type="Pfam" id="PF03795"/>
    </source>
</evidence>
<reference evidence="3 4" key="1">
    <citation type="submission" date="2017-01" db="EMBL/GenBank/DDBJ databases">
        <authorList>
            <consortium name="Urmite Genomes"/>
        </authorList>
    </citation>
    <scope>NUCLEOTIDE SEQUENCE [LARGE SCALE GENOMIC DNA]</scope>
    <source>
        <strain evidence="3 4">AB215</strain>
    </source>
</reference>
<evidence type="ECO:0000313" key="3">
    <source>
        <dbReference type="EMBL" id="SPM38707.1"/>
    </source>
</evidence>
<dbReference type="AlphaFoldDB" id="A0A2U3P4P2"/>
<dbReference type="InterPro" id="IPR005545">
    <property type="entry name" value="YCII"/>
</dbReference>
<gene>
    <name evidence="3" type="ORF">MNAB215_884</name>
</gene>
<dbReference type="PANTHER" id="PTHR35174">
    <property type="entry name" value="BLL7171 PROTEIN-RELATED"/>
    <property type="match status" value="1"/>
</dbReference>
<organism evidence="3 4">
    <name type="scientific">Mycobacterium numidiamassiliense</name>
    <dbReference type="NCBI Taxonomy" id="1841861"/>
    <lineage>
        <taxon>Bacteria</taxon>
        <taxon>Bacillati</taxon>
        <taxon>Actinomycetota</taxon>
        <taxon>Actinomycetes</taxon>
        <taxon>Mycobacteriales</taxon>
        <taxon>Mycobacteriaceae</taxon>
        <taxon>Mycobacterium</taxon>
    </lineage>
</organism>
<name>A0A2U3P4P2_9MYCO</name>
<dbReference type="Gene3D" id="3.30.70.1060">
    <property type="entry name" value="Dimeric alpha+beta barrel"/>
    <property type="match status" value="2"/>
</dbReference>
<accession>A0A2U3P4P2</accession>
<dbReference type="Pfam" id="PF03795">
    <property type="entry name" value="YCII"/>
    <property type="match status" value="2"/>
</dbReference>
<dbReference type="SUPFAM" id="SSF54909">
    <property type="entry name" value="Dimeric alpha+beta barrel"/>
    <property type="match status" value="2"/>
</dbReference>
<evidence type="ECO:0000256" key="1">
    <source>
        <dbReference type="ARBA" id="ARBA00007689"/>
    </source>
</evidence>
<evidence type="ECO:0000313" key="4">
    <source>
        <dbReference type="Proteomes" id="UP000240424"/>
    </source>
</evidence>
<dbReference type="PANTHER" id="PTHR35174:SF3">
    <property type="entry name" value="BLL7171 PROTEIN"/>
    <property type="match status" value="1"/>
</dbReference>
<dbReference type="EMBL" id="FUEZ01000003">
    <property type="protein sequence ID" value="SPM38707.1"/>
    <property type="molecule type" value="Genomic_DNA"/>
</dbReference>
<sequence>MQYFALLISEEKERTPDEGAAEMAAYQSFHTKAAAAIRGGDALAPGAAAVRITGGPDAPAITDGPFAEGAEVAGGYYVFEAENLDEALALARDIPAAKRGGVEVWPVVHSLEPSRKLTGNDWLALLLEPPASAHTPGTPEWDAVAAKHADFHTAAGDHVLGGAALHDPSTATTVRVRDGEVIVTDGPYVEGAEVATGVYLLSAGDRDEAVKLASLIPASTVLVRQLAGIGGL</sequence>
<feature type="domain" description="YCII-related" evidence="2">
    <location>
        <begin position="139"/>
        <end position="218"/>
    </location>
</feature>
<dbReference type="Proteomes" id="UP000240424">
    <property type="component" value="Unassembled WGS sequence"/>
</dbReference>
<protein>
    <submittedName>
        <fullName evidence="3">DGPF domain-containing protein</fullName>
    </submittedName>
</protein>
<dbReference type="OrthoDB" id="668782at2"/>
<dbReference type="STRING" id="1841861.GCA_900157365_05087"/>
<feature type="domain" description="YCII-related" evidence="2">
    <location>
        <begin position="14"/>
        <end position="108"/>
    </location>
</feature>
<keyword evidence="4" id="KW-1185">Reference proteome</keyword>
<dbReference type="InterPro" id="IPR011008">
    <property type="entry name" value="Dimeric_a/b-barrel"/>
</dbReference>